<feature type="compositionally biased region" description="Pro residues" evidence="1">
    <location>
        <begin position="1140"/>
        <end position="1152"/>
    </location>
</feature>
<evidence type="ECO:0000313" key="4">
    <source>
        <dbReference type="Proteomes" id="UP000300879"/>
    </source>
</evidence>
<dbReference type="InterPro" id="IPR051465">
    <property type="entry name" value="Cell_Envelope_Struct_Comp"/>
</dbReference>
<dbReference type="Gene3D" id="2.60.40.1080">
    <property type="match status" value="1"/>
</dbReference>
<protein>
    <submittedName>
        <fullName evidence="3">Ig domain protein group 2 domain protein</fullName>
    </submittedName>
</protein>
<dbReference type="SUPFAM" id="SSF49785">
    <property type="entry name" value="Galactose-binding domain-like"/>
    <property type="match status" value="1"/>
</dbReference>
<dbReference type="PANTHER" id="PTHR43308">
    <property type="entry name" value="OUTER MEMBRANE PROTEIN ALPHA-RELATED"/>
    <property type="match status" value="1"/>
</dbReference>
<dbReference type="EMBL" id="CP040396">
    <property type="protein sequence ID" value="QCT03743.1"/>
    <property type="molecule type" value="Genomic_DNA"/>
</dbReference>
<dbReference type="OrthoDB" id="843723at2"/>
<name>A0A4P8XMS9_9BACL</name>
<dbReference type="Gene3D" id="2.60.120.260">
    <property type="entry name" value="Galactose-binding domain-like"/>
    <property type="match status" value="2"/>
</dbReference>
<keyword evidence="4" id="KW-1185">Reference proteome</keyword>
<feature type="region of interest" description="Disordered" evidence="1">
    <location>
        <begin position="1122"/>
        <end position="1173"/>
    </location>
</feature>
<proteinExistence type="predicted"/>
<dbReference type="InterPro" id="IPR011047">
    <property type="entry name" value="Quinoprotein_ADH-like_sf"/>
</dbReference>
<dbReference type="PROSITE" id="PS51272">
    <property type="entry name" value="SLH"/>
    <property type="match status" value="3"/>
</dbReference>
<reference evidence="3 4" key="1">
    <citation type="submission" date="2019-05" db="EMBL/GenBank/DDBJ databases">
        <authorList>
            <person name="Chen C."/>
        </authorList>
    </citation>
    <scope>NUCLEOTIDE SEQUENCE [LARGE SCALE GENOMIC DNA]</scope>
    <source>
        <strain evidence="3 4">HB172198</strain>
    </source>
</reference>
<dbReference type="InterPro" id="IPR015943">
    <property type="entry name" value="WD40/YVTN_repeat-like_dom_sf"/>
</dbReference>
<gene>
    <name evidence="3" type="ORF">E6C60_3032</name>
</gene>
<dbReference type="SUPFAM" id="SSF50998">
    <property type="entry name" value="Quinoprotein alcohol dehydrogenase-like"/>
    <property type="match status" value="1"/>
</dbReference>
<sequence>MTLHRALRRSMAVLLTVALTLTLVPWNMPDKQVYGDSSPQLLPVGLENGDFEGEPNDKGLPMDWRYWISGVSAGVTVSDSVYATGNQSIHFDVNQQNVGVESKAFAVQEGEILNVTASVYAEQFSTTGSDGGIDMWVRYFNSDVITNANRIQYQDVKFKIPAAEVVQGQWVQLGGDTPPVPEGAQYAIVFLYSHRDNTFKGYYDHVQAYRYQVSEEETTPPNAGFEQPVNDGVIPGWTTSPNPLKANTMVEVSQVQAASGSHSLRITDDNSESAVLVYSDYMDVEAGKSYGASTNLYIAEGSGRIYIKYYDASNDEVGSMSQGAEAPVQSWNRVTVEGKAPAGAVKARILLYSGYSTIDVDAYYDDVTFEEVTVLTMTTEFGEPVSLGDATVVAKTNGGAIGNGEIYFGASGSPAQFYALDAMTGDVKFTAEIPSTDVIWAVTVGSDGNPYVAGTQSGIMYRYNRATQELESLGENPSNKWIWDLDASADGKIYGSTYPDSKAFKYDIQTGQYSDYGTLYPGQEYVRGSGVTDKYFYAGITTEGHLIRIDRQTGDRIEINTPITGIRAGISSIEVYDQKLYLTHGTSLLIMNEDENNYDAGGETITYTTVKRLLYEDPEASDGKISPPSPHNSDLMYYRNQHTSELWTYNRATNEAAAVTPQVILPDKRLKAMNWVELTEGPNAGRKVLSMLSDEVDLAIFDPVSHTLETKVPDVAKSGIEINSFELGPDNKFYMGGYQGAMSIYDTNKGYFERQEKEPHQISSTGFLNNKVYFGLYGGAKIWRYDLSQPYNLGVNPGFYHDIPAMQSRTMTFTSGDDRLFIGSVADYGQLGGALTVYHEPTDEWNTYQNVIQNQSIIGLAYHNGKLYGGSSIWGGLGIDPSETSAKMFEWDAATASKTAEFIPNVPGFEPKMIGELSIGPDGNLYGIMWGTSLASENSSALFVMDPENKDILRYRILTTGQKASNWRPFFLYWAPDGLLYTTIGRQLMVFDPQTLAYNKLITPDVHVMALGPDGSVYYKKGSELMRLPVRMTGASLSAESASVPVGQSTELPVTLQLMNGLNGNSDGTDIAYQISDASIASIEDGVLTGLKEGTVTISASVLQDTAAATTNTIEITVTAAEEPAPPGSPNAPVTQNPASPAPVSPQTPQPPVREGEQSFGSAELQKKDADQGGVSISLKQGMDAAVLPYQADEWLDGSHLQVQSEHGTLHVPFSTFQELKKLYPSVTDAQMIVSLQEPDEEAPRTDSDVLKAGSEVLEVHMYLRSSAGEELHMNTFSEPLKLEMPYLSTQVDEELIGMYRYNDSSSTWVFVGGEIMEGRSEAAAELDRPGTYAILEYNKTFVDVPMTHWAHRTLQILSAKHIVEGMTEERFFPRAVTTRAEFTALLVRALGLATSAGDTDFTDVPDNAWYADDIAAAVQAGLVQGITDSSFAPSEPVTREQIAVLLVRAYEWLSHEEMAGGNLLSNYMDSTQVSPWAGEDVNKAILLGLMSGRGESVFDPASAANRAETAQSVLNLLKRMK</sequence>
<dbReference type="Pfam" id="PF00395">
    <property type="entry name" value="SLH"/>
    <property type="match status" value="3"/>
</dbReference>
<dbReference type="Proteomes" id="UP000300879">
    <property type="component" value="Chromosome"/>
</dbReference>
<feature type="domain" description="SLH" evidence="2">
    <location>
        <begin position="1465"/>
        <end position="1522"/>
    </location>
</feature>
<accession>A0A4P8XMS9</accession>
<dbReference type="InterPro" id="IPR008979">
    <property type="entry name" value="Galactose-bd-like_sf"/>
</dbReference>
<dbReference type="KEGG" id="palo:E6C60_3032"/>
<dbReference type="InterPro" id="IPR008964">
    <property type="entry name" value="Invasin/intimin_cell_adhesion"/>
</dbReference>
<organism evidence="3 4">
    <name type="scientific">Paenibacillus algicola</name>
    <dbReference type="NCBI Taxonomy" id="2565926"/>
    <lineage>
        <taxon>Bacteria</taxon>
        <taxon>Bacillati</taxon>
        <taxon>Bacillota</taxon>
        <taxon>Bacilli</taxon>
        <taxon>Bacillales</taxon>
        <taxon>Paenibacillaceae</taxon>
        <taxon>Paenibacillus</taxon>
    </lineage>
</organism>
<dbReference type="PANTHER" id="PTHR43308:SF5">
    <property type="entry name" value="S-LAYER PROTEIN _ PEPTIDOGLYCAN ENDO-BETA-N-ACETYLGLUCOSAMINIDASE"/>
    <property type="match status" value="1"/>
</dbReference>
<evidence type="ECO:0000256" key="1">
    <source>
        <dbReference type="SAM" id="MobiDB-lite"/>
    </source>
</evidence>
<evidence type="ECO:0000313" key="3">
    <source>
        <dbReference type="EMBL" id="QCT03743.1"/>
    </source>
</evidence>
<dbReference type="RefSeq" id="WP_138226573.1">
    <property type="nucleotide sequence ID" value="NZ_CP040396.1"/>
</dbReference>
<dbReference type="SUPFAM" id="SSF49373">
    <property type="entry name" value="Invasin/intimin cell-adhesion fragments"/>
    <property type="match status" value="1"/>
</dbReference>
<dbReference type="Gene3D" id="2.130.10.10">
    <property type="entry name" value="YVTN repeat-like/Quinoprotein amine dehydrogenase"/>
    <property type="match status" value="1"/>
</dbReference>
<feature type="domain" description="SLH" evidence="2">
    <location>
        <begin position="1398"/>
        <end position="1461"/>
    </location>
</feature>
<evidence type="ECO:0000259" key="2">
    <source>
        <dbReference type="PROSITE" id="PS51272"/>
    </source>
</evidence>
<dbReference type="SUPFAM" id="SSF69322">
    <property type="entry name" value="Tricorn protease domain 2"/>
    <property type="match status" value="1"/>
</dbReference>
<dbReference type="InterPro" id="IPR001119">
    <property type="entry name" value="SLH_dom"/>
</dbReference>
<feature type="domain" description="SLH" evidence="2">
    <location>
        <begin position="1338"/>
        <end position="1396"/>
    </location>
</feature>